<comment type="similarity">
    <text evidence="2">Belongs to the threonine aldolase family.</text>
</comment>
<sequence>MIRFNNDYNHGAHPAILEALSHTNDTQFSGYGTDEWCEKAEQLILDQCQCPQGRVYLFPGATQANLVTIDAFLGSCDSVICAVTGHINGHECASIENTGHKILALPQQDGKITAGQIEKEARAYYEAGEAEWLTRPSLVYISFTTEYGTLYSKAELTAISEVCRKYGMALFVDGARLAYGLASPENDLTLPDLARLADAFYLGGTKCGALFGEALVLTHPETVRRFKASMKQNGAVLAKGWLLGLQFCTLLQDGLYFKMAARADAFALKIRDAFRKKGIPEYVVSPTNQQFVLLTPEQAAHLEKKYAFEREGTLEDGRLLVRFCTSWSTKEGEVEALVADIANA</sequence>
<evidence type="ECO:0000259" key="4">
    <source>
        <dbReference type="Pfam" id="PF01212"/>
    </source>
</evidence>
<dbReference type="EMBL" id="FNOP01000003">
    <property type="protein sequence ID" value="SDW61354.1"/>
    <property type="molecule type" value="Genomic_DNA"/>
</dbReference>
<accession>A0A1H2V0D1</accession>
<evidence type="ECO:0000256" key="3">
    <source>
        <dbReference type="ARBA" id="ARBA00022898"/>
    </source>
</evidence>
<dbReference type="PANTHER" id="PTHR48097:SF5">
    <property type="entry name" value="LOW SPECIFICITY L-THREONINE ALDOLASE"/>
    <property type="match status" value="1"/>
</dbReference>
<dbReference type="InterPro" id="IPR001597">
    <property type="entry name" value="ArAA_b-elim_lyase/Thr_aldolase"/>
</dbReference>
<dbReference type="GO" id="GO:0016829">
    <property type="term" value="F:lyase activity"/>
    <property type="evidence" value="ECO:0007669"/>
    <property type="project" value="InterPro"/>
</dbReference>
<evidence type="ECO:0000313" key="5">
    <source>
        <dbReference type="EMBL" id="SDW61354.1"/>
    </source>
</evidence>
<evidence type="ECO:0000256" key="1">
    <source>
        <dbReference type="ARBA" id="ARBA00001933"/>
    </source>
</evidence>
<reference evidence="5 6" key="1">
    <citation type="submission" date="2016-10" db="EMBL/GenBank/DDBJ databases">
        <authorList>
            <person name="Varghese N."/>
            <person name="Submissions S."/>
        </authorList>
    </citation>
    <scope>NUCLEOTIDE SEQUENCE [LARGE SCALE GENOMIC DNA]</scope>
    <source>
        <strain evidence="5 6">WCC6</strain>
    </source>
</reference>
<proteinExistence type="inferred from homology"/>
<feature type="domain" description="Aromatic amino acid beta-eliminating lyase/threonine aldolase" evidence="4">
    <location>
        <begin position="30"/>
        <end position="292"/>
    </location>
</feature>
<name>A0A1H2V0D1_ACIFE</name>
<evidence type="ECO:0000256" key="2">
    <source>
        <dbReference type="ARBA" id="ARBA00006966"/>
    </source>
</evidence>
<comment type="cofactor">
    <cofactor evidence="1">
        <name>pyridoxal 5'-phosphate</name>
        <dbReference type="ChEBI" id="CHEBI:597326"/>
    </cofactor>
</comment>
<dbReference type="GO" id="GO:0006520">
    <property type="term" value="P:amino acid metabolic process"/>
    <property type="evidence" value="ECO:0007669"/>
    <property type="project" value="InterPro"/>
</dbReference>
<organism evidence="5 6">
    <name type="scientific">Acidaminococcus fermentans</name>
    <dbReference type="NCBI Taxonomy" id="905"/>
    <lineage>
        <taxon>Bacteria</taxon>
        <taxon>Bacillati</taxon>
        <taxon>Bacillota</taxon>
        <taxon>Negativicutes</taxon>
        <taxon>Acidaminococcales</taxon>
        <taxon>Acidaminococcaceae</taxon>
        <taxon>Acidaminococcus</taxon>
    </lineage>
</organism>
<dbReference type="Proteomes" id="UP000182379">
    <property type="component" value="Unassembled WGS sequence"/>
</dbReference>
<dbReference type="InterPro" id="IPR015421">
    <property type="entry name" value="PyrdxlP-dep_Trfase_major"/>
</dbReference>
<dbReference type="PANTHER" id="PTHR48097">
    <property type="entry name" value="L-THREONINE ALDOLASE-RELATED"/>
    <property type="match status" value="1"/>
</dbReference>
<dbReference type="Pfam" id="PF01212">
    <property type="entry name" value="Beta_elim_lyase"/>
    <property type="match status" value="1"/>
</dbReference>
<dbReference type="RefSeq" id="WP_074704853.1">
    <property type="nucleotide sequence ID" value="NZ_CATYPC010000047.1"/>
</dbReference>
<dbReference type="Gene3D" id="3.40.640.10">
    <property type="entry name" value="Type I PLP-dependent aspartate aminotransferase-like (Major domain)"/>
    <property type="match status" value="1"/>
</dbReference>
<dbReference type="InterPro" id="IPR015422">
    <property type="entry name" value="PyrdxlP-dep_Trfase_small"/>
</dbReference>
<evidence type="ECO:0000313" key="6">
    <source>
        <dbReference type="Proteomes" id="UP000182379"/>
    </source>
</evidence>
<gene>
    <name evidence="5" type="ORF">SAMN05216495_10385</name>
</gene>
<protein>
    <submittedName>
        <fullName evidence="5">L-threonine aldolase</fullName>
    </submittedName>
</protein>
<dbReference type="SUPFAM" id="SSF53383">
    <property type="entry name" value="PLP-dependent transferases"/>
    <property type="match status" value="1"/>
</dbReference>
<keyword evidence="3" id="KW-0663">Pyridoxal phosphate</keyword>
<dbReference type="AlphaFoldDB" id="A0A1H2V0D1"/>
<comment type="caution">
    <text evidence="5">The sequence shown here is derived from an EMBL/GenBank/DDBJ whole genome shotgun (WGS) entry which is preliminary data.</text>
</comment>
<dbReference type="Gene3D" id="3.90.1150.10">
    <property type="entry name" value="Aspartate Aminotransferase, domain 1"/>
    <property type="match status" value="1"/>
</dbReference>
<dbReference type="InterPro" id="IPR015424">
    <property type="entry name" value="PyrdxlP-dep_Trfase"/>
</dbReference>